<dbReference type="GO" id="GO:0006310">
    <property type="term" value="P:DNA recombination"/>
    <property type="evidence" value="ECO:0007669"/>
    <property type="project" value="InterPro"/>
</dbReference>
<dbReference type="InterPro" id="IPR010585">
    <property type="entry name" value="DNA_repair_prot_XRCC4"/>
</dbReference>
<gene>
    <name evidence="3" type="ORF">RMAR1173_LOCUS4489</name>
</gene>
<dbReference type="Pfam" id="PF21924">
    <property type="entry name" value="XRCC4_CC"/>
    <property type="match status" value="1"/>
</dbReference>
<dbReference type="PANTHER" id="PTHR28559">
    <property type="entry name" value="DNA REPAIR PROTEIN XRCC4"/>
    <property type="match status" value="1"/>
</dbReference>
<organism evidence="3">
    <name type="scientific">Rhizochromulina marina</name>
    <dbReference type="NCBI Taxonomy" id="1034831"/>
    <lineage>
        <taxon>Eukaryota</taxon>
        <taxon>Sar</taxon>
        <taxon>Stramenopiles</taxon>
        <taxon>Ochrophyta</taxon>
        <taxon>Dictyochophyceae</taxon>
        <taxon>Rhizochromulinales</taxon>
        <taxon>Rhizochromulina</taxon>
    </lineage>
</organism>
<dbReference type="InterPro" id="IPR053962">
    <property type="entry name" value="XRCC4_CC"/>
</dbReference>
<dbReference type="GO" id="GO:0005958">
    <property type="term" value="C:DNA-dependent protein kinase-DNA ligase 4 complex"/>
    <property type="evidence" value="ECO:0007669"/>
    <property type="project" value="TreeGrafter"/>
</dbReference>
<evidence type="ECO:0000313" key="3">
    <source>
        <dbReference type="EMBL" id="CAD9670881.1"/>
    </source>
</evidence>
<dbReference type="AlphaFoldDB" id="A0A7S2W6E9"/>
<dbReference type="GO" id="GO:0003677">
    <property type="term" value="F:DNA binding"/>
    <property type="evidence" value="ECO:0007669"/>
    <property type="project" value="InterPro"/>
</dbReference>
<proteinExistence type="predicted"/>
<name>A0A7S2W6E9_9STRA</name>
<dbReference type="PANTHER" id="PTHR28559:SF1">
    <property type="entry name" value="DNA REPAIR PROTEIN XRCC4"/>
    <property type="match status" value="1"/>
</dbReference>
<sequence>MDGKLVASGALDGGWTLGIFSDDLHVTELVAIREGEVYLARSREDGGVPMEQEAGLVDMFSQLFGCSGGDQGQYQCAVVLSSRKDVVTVTLKEKDATGVSLWKKLTVTAREANLSTSKQILCHLGVAALTELQQSRRKARSREQEVKQLQTQAKGMEETMDKMVNAKEEQEQALYEQFVLVLNAKKERLRELRDELWALQGQAEEENAGSQSGEGDDKDDEEDDEEDGAGQKEGGGSGGGGGISRFVTSSPGQKGKKRQRGGERGDGATRSSQLGTMSPGKKKKNAKRRDPCGDSSQAPEPRRTAPPLPPSFLSSAMTGGLVCRSISPRLMCARCAPHTPSIN</sequence>
<dbReference type="GO" id="GO:0006303">
    <property type="term" value="P:double-strand break repair via nonhomologous end joining"/>
    <property type="evidence" value="ECO:0007669"/>
    <property type="project" value="TreeGrafter"/>
</dbReference>
<evidence type="ECO:0000259" key="2">
    <source>
        <dbReference type="Pfam" id="PF21924"/>
    </source>
</evidence>
<feature type="region of interest" description="Disordered" evidence="1">
    <location>
        <begin position="200"/>
        <end position="316"/>
    </location>
</feature>
<dbReference type="SUPFAM" id="SSF58022">
    <property type="entry name" value="XRCC4, C-terminal oligomerization domain"/>
    <property type="match status" value="1"/>
</dbReference>
<dbReference type="EMBL" id="HBHJ01006912">
    <property type="protein sequence ID" value="CAD9670881.1"/>
    <property type="molecule type" value="Transcribed_RNA"/>
</dbReference>
<dbReference type="InterPro" id="IPR014751">
    <property type="entry name" value="XRCC4-like_C"/>
</dbReference>
<dbReference type="GO" id="GO:0010165">
    <property type="term" value="P:response to X-ray"/>
    <property type="evidence" value="ECO:0007669"/>
    <property type="project" value="TreeGrafter"/>
</dbReference>
<accession>A0A7S2W6E9</accession>
<dbReference type="Gene3D" id="1.20.5.370">
    <property type="match status" value="1"/>
</dbReference>
<evidence type="ECO:0000256" key="1">
    <source>
        <dbReference type="SAM" id="MobiDB-lite"/>
    </source>
</evidence>
<protein>
    <recommendedName>
        <fullName evidence="2">XRCC4 coiled-coil domain-containing protein</fullName>
    </recommendedName>
</protein>
<feature type="domain" description="XRCC4 coiled-coil" evidence="2">
    <location>
        <begin position="128"/>
        <end position="192"/>
    </location>
</feature>
<reference evidence="3" key="1">
    <citation type="submission" date="2021-01" db="EMBL/GenBank/DDBJ databases">
        <authorList>
            <person name="Corre E."/>
            <person name="Pelletier E."/>
            <person name="Niang G."/>
            <person name="Scheremetjew M."/>
            <person name="Finn R."/>
            <person name="Kale V."/>
            <person name="Holt S."/>
            <person name="Cochrane G."/>
            <person name="Meng A."/>
            <person name="Brown T."/>
            <person name="Cohen L."/>
        </authorList>
    </citation>
    <scope>NUCLEOTIDE SEQUENCE</scope>
    <source>
        <strain evidence="3">CCMP1243</strain>
    </source>
</reference>
<feature type="compositionally biased region" description="Gly residues" evidence="1">
    <location>
        <begin position="231"/>
        <end position="243"/>
    </location>
</feature>
<dbReference type="GO" id="GO:0032807">
    <property type="term" value="C:DNA ligase IV complex"/>
    <property type="evidence" value="ECO:0007669"/>
    <property type="project" value="TreeGrafter"/>
</dbReference>
<feature type="compositionally biased region" description="Acidic residues" evidence="1">
    <location>
        <begin position="214"/>
        <end position="228"/>
    </location>
</feature>